<gene>
    <name evidence="2" type="ORF">CSOL1703_00006196</name>
</gene>
<evidence type="ECO:0000256" key="1">
    <source>
        <dbReference type="SAM" id="MobiDB-lite"/>
    </source>
</evidence>
<dbReference type="AlphaFoldDB" id="A0A9P0EPK7"/>
<proteinExistence type="predicted"/>
<comment type="caution">
    <text evidence="2">The sequence shown here is derived from an EMBL/GenBank/DDBJ whole genome shotgun (WGS) entry which is preliminary data.</text>
</comment>
<accession>A0A9P0EPK7</accession>
<dbReference type="EMBL" id="CABFOC020000063">
    <property type="protein sequence ID" value="CAH0056259.1"/>
    <property type="molecule type" value="Genomic_DNA"/>
</dbReference>
<evidence type="ECO:0000313" key="2">
    <source>
        <dbReference type="EMBL" id="CAH0056259.1"/>
    </source>
</evidence>
<sequence length="83" mass="9682">MEARFSHEQSDERMIKEPVKSDLPCTREHDTVKMIGDNAFDLCDPNRANNTRCPNPSLGATEYDELRQYLERITFFSWGQGRD</sequence>
<protein>
    <submittedName>
        <fullName evidence="2">Uncharacterized protein</fullName>
    </submittedName>
</protein>
<dbReference type="OrthoDB" id="20872at2759"/>
<dbReference type="Proteomes" id="UP000775872">
    <property type="component" value="Unassembled WGS sequence"/>
</dbReference>
<keyword evidence="3" id="KW-1185">Reference proteome</keyword>
<reference evidence="2 3" key="2">
    <citation type="submission" date="2021-10" db="EMBL/GenBank/DDBJ databases">
        <authorList>
            <person name="Piombo E."/>
        </authorList>
    </citation>
    <scope>NUCLEOTIDE SEQUENCE [LARGE SCALE GENOMIC DNA]</scope>
</reference>
<reference evidence="3" key="1">
    <citation type="submission" date="2019-06" db="EMBL/GenBank/DDBJ databases">
        <authorList>
            <person name="Broberg M."/>
        </authorList>
    </citation>
    <scope>NUCLEOTIDE SEQUENCE [LARGE SCALE GENOMIC DNA]</scope>
</reference>
<name>A0A9P0EPK7_9HYPO</name>
<feature type="region of interest" description="Disordered" evidence="1">
    <location>
        <begin position="1"/>
        <end position="22"/>
    </location>
</feature>
<evidence type="ECO:0000313" key="3">
    <source>
        <dbReference type="Proteomes" id="UP000775872"/>
    </source>
</evidence>
<organism evidence="2 3">
    <name type="scientific">Clonostachys solani</name>
    <dbReference type="NCBI Taxonomy" id="160281"/>
    <lineage>
        <taxon>Eukaryota</taxon>
        <taxon>Fungi</taxon>
        <taxon>Dikarya</taxon>
        <taxon>Ascomycota</taxon>
        <taxon>Pezizomycotina</taxon>
        <taxon>Sordariomycetes</taxon>
        <taxon>Hypocreomycetidae</taxon>
        <taxon>Hypocreales</taxon>
        <taxon>Bionectriaceae</taxon>
        <taxon>Clonostachys</taxon>
    </lineage>
</organism>